<dbReference type="GeneID" id="54285128"/>
<dbReference type="OrthoDB" id="17458at2759"/>
<dbReference type="EMBL" id="ML978068">
    <property type="protein sequence ID" value="KAF2018460.1"/>
    <property type="molecule type" value="Genomic_DNA"/>
</dbReference>
<proteinExistence type="inferred from homology"/>
<reference evidence="8" key="1">
    <citation type="journal article" date="2020" name="Stud. Mycol.">
        <title>101 Dothideomycetes genomes: a test case for predicting lifestyles and emergence of pathogens.</title>
        <authorList>
            <person name="Haridas S."/>
            <person name="Albert R."/>
            <person name="Binder M."/>
            <person name="Bloem J."/>
            <person name="Labutti K."/>
            <person name="Salamov A."/>
            <person name="Andreopoulos B."/>
            <person name="Baker S."/>
            <person name="Barry K."/>
            <person name="Bills G."/>
            <person name="Bluhm B."/>
            <person name="Cannon C."/>
            <person name="Castanera R."/>
            <person name="Culley D."/>
            <person name="Daum C."/>
            <person name="Ezra D."/>
            <person name="Gonzalez J."/>
            <person name="Henrissat B."/>
            <person name="Kuo A."/>
            <person name="Liang C."/>
            <person name="Lipzen A."/>
            <person name="Lutzoni F."/>
            <person name="Magnuson J."/>
            <person name="Mondo S."/>
            <person name="Nolan M."/>
            <person name="Ohm R."/>
            <person name="Pangilinan J."/>
            <person name="Park H.-J."/>
            <person name="Ramirez L."/>
            <person name="Alfaro M."/>
            <person name="Sun H."/>
            <person name="Tritt A."/>
            <person name="Yoshinaga Y."/>
            <person name="Zwiers L.-H."/>
            <person name="Turgeon B."/>
            <person name="Goodwin S."/>
            <person name="Spatafora J."/>
            <person name="Crous P."/>
            <person name="Grigoriev I."/>
        </authorList>
    </citation>
    <scope>NUCLEOTIDE SEQUENCE</scope>
    <source>
        <strain evidence="8">CBS 175.79</strain>
    </source>
</reference>
<evidence type="ECO:0000256" key="4">
    <source>
        <dbReference type="ARBA" id="ARBA00022801"/>
    </source>
</evidence>
<dbReference type="Pfam" id="PF17778">
    <property type="entry name" value="WHD_BLACT"/>
    <property type="match status" value="1"/>
</dbReference>
<dbReference type="Proteomes" id="UP000799778">
    <property type="component" value="Unassembled WGS sequence"/>
</dbReference>
<dbReference type="GO" id="GO:0044550">
    <property type="term" value="P:secondary metabolite biosynthetic process"/>
    <property type="evidence" value="ECO:0007669"/>
    <property type="project" value="UniProtKB-ARBA"/>
</dbReference>
<gene>
    <name evidence="8" type="ORF">BU24DRAFT_421449</name>
</gene>
<keyword evidence="9" id="KW-1185">Reference proteome</keyword>
<evidence type="ECO:0000256" key="1">
    <source>
        <dbReference type="ARBA" id="ARBA00001947"/>
    </source>
</evidence>
<dbReference type="RefSeq" id="XP_033386799.1">
    <property type="nucleotide sequence ID" value="XM_033527731.1"/>
</dbReference>
<keyword evidence="5" id="KW-0862">Zinc</keyword>
<dbReference type="CDD" id="cd07722">
    <property type="entry name" value="LACTB2-like_MBL-fold"/>
    <property type="match status" value="1"/>
</dbReference>
<dbReference type="GO" id="GO:0016787">
    <property type="term" value="F:hydrolase activity"/>
    <property type="evidence" value="ECO:0007669"/>
    <property type="project" value="UniProtKB-KW"/>
</dbReference>
<evidence type="ECO:0000313" key="9">
    <source>
        <dbReference type="Proteomes" id="UP000799778"/>
    </source>
</evidence>
<dbReference type="FunFam" id="1.10.10.10:FF:000328">
    <property type="entry name" value="Lactamase beta 2"/>
    <property type="match status" value="1"/>
</dbReference>
<evidence type="ECO:0000259" key="7">
    <source>
        <dbReference type="SMART" id="SM00849"/>
    </source>
</evidence>
<dbReference type="InterPro" id="IPR041516">
    <property type="entry name" value="LACTB2_WH"/>
</dbReference>
<dbReference type="PANTHER" id="PTHR23131:SF0">
    <property type="entry name" value="ENDORIBONUCLEASE LACTB2"/>
    <property type="match status" value="1"/>
</dbReference>
<dbReference type="InterPro" id="IPR001279">
    <property type="entry name" value="Metallo-B-lactamas"/>
</dbReference>
<sequence>MSEPLKPLPTVEKLSSRVIRVLGGNPGKFTLQGTNTYIVGTGKSRLLIDTGEGKPEWISALKKVLDDEKITIEKALLSHWHGDHIQGVPDLLNLSPDTEVHKNDPVDGWLSISDGEKFETEGATLRAHFCPGHTKDHMAFVLEEDDAMFTADNVLGQGTAVFEDLGTYLKSLEGMAKQFKGRAYPGHGPVIEDGPAKIAEYIKHRKQREQQVLDVLGQKREAGWTAMDIVKVIYKDYPENLWEPAKYGVLQILDKLEKEGKVKHDKEKDTWRLSETAAL</sequence>
<feature type="domain" description="Metallo-beta-lactamase" evidence="7">
    <location>
        <begin position="33"/>
        <end position="187"/>
    </location>
</feature>
<dbReference type="InterPro" id="IPR050662">
    <property type="entry name" value="Sec-metab_biosynth-thioest"/>
</dbReference>
<accession>A0A6A5Y0Y3</accession>
<evidence type="ECO:0000256" key="2">
    <source>
        <dbReference type="ARBA" id="ARBA00006759"/>
    </source>
</evidence>
<comment type="similarity">
    <text evidence="2">Belongs to the metallo-beta-lactamase superfamily. Glyoxalase II family.</text>
</comment>
<dbReference type="InterPro" id="IPR036866">
    <property type="entry name" value="RibonucZ/Hydroxyglut_hydro"/>
</dbReference>
<comment type="catalytic activity">
    <reaction evidence="6">
        <text>(3R)-atrochrysone 2-carbonyl-[ACP] + H2O = (3R)-atrochrysone 2-carboxylate + holo-[ACP] + H(+)</text>
        <dbReference type="Rhea" id="RHEA:64236"/>
        <dbReference type="Rhea" id="RHEA-COMP:9685"/>
        <dbReference type="Rhea" id="RHEA-COMP:20479"/>
        <dbReference type="ChEBI" id="CHEBI:15377"/>
        <dbReference type="ChEBI" id="CHEBI:15378"/>
        <dbReference type="ChEBI" id="CHEBI:64479"/>
        <dbReference type="ChEBI" id="CHEBI:234107"/>
        <dbReference type="ChEBI" id="CHEBI:234110"/>
    </reaction>
    <physiologicalReaction direction="left-to-right" evidence="6">
        <dbReference type="Rhea" id="RHEA:64237"/>
    </physiologicalReaction>
</comment>
<evidence type="ECO:0000256" key="5">
    <source>
        <dbReference type="ARBA" id="ARBA00022833"/>
    </source>
</evidence>
<dbReference type="SMART" id="SM00849">
    <property type="entry name" value="Lactamase_B"/>
    <property type="match status" value="1"/>
</dbReference>
<dbReference type="Gene3D" id="3.60.15.10">
    <property type="entry name" value="Ribonuclease Z/Hydroxyacylglutathione hydrolase-like"/>
    <property type="match status" value="1"/>
</dbReference>
<dbReference type="InterPro" id="IPR047921">
    <property type="entry name" value="LACTB2-like_MBL-fold"/>
</dbReference>
<dbReference type="PANTHER" id="PTHR23131">
    <property type="entry name" value="ENDORIBONUCLEASE LACTB2"/>
    <property type="match status" value="1"/>
</dbReference>
<dbReference type="SUPFAM" id="SSF56281">
    <property type="entry name" value="Metallo-hydrolase/oxidoreductase"/>
    <property type="match status" value="1"/>
</dbReference>
<dbReference type="Gene3D" id="1.10.10.10">
    <property type="entry name" value="Winged helix-like DNA-binding domain superfamily/Winged helix DNA-binding domain"/>
    <property type="match status" value="1"/>
</dbReference>
<keyword evidence="3" id="KW-0479">Metal-binding</keyword>
<name>A0A6A5Y0Y3_9PLEO</name>
<comment type="cofactor">
    <cofactor evidence="1">
        <name>Zn(2+)</name>
        <dbReference type="ChEBI" id="CHEBI:29105"/>
    </cofactor>
</comment>
<evidence type="ECO:0000256" key="6">
    <source>
        <dbReference type="ARBA" id="ARBA00050605"/>
    </source>
</evidence>
<evidence type="ECO:0000313" key="8">
    <source>
        <dbReference type="EMBL" id="KAF2018460.1"/>
    </source>
</evidence>
<evidence type="ECO:0000256" key="3">
    <source>
        <dbReference type="ARBA" id="ARBA00022723"/>
    </source>
</evidence>
<dbReference type="Pfam" id="PF00753">
    <property type="entry name" value="Lactamase_B"/>
    <property type="match status" value="1"/>
</dbReference>
<keyword evidence="4 8" id="KW-0378">Hydrolase</keyword>
<dbReference type="AlphaFoldDB" id="A0A6A5Y0Y3"/>
<protein>
    <submittedName>
        <fullName evidence="8">Metallo-hydrolase/oxidoreductase</fullName>
    </submittedName>
</protein>
<dbReference type="GO" id="GO:0046872">
    <property type="term" value="F:metal ion binding"/>
    <property type="evidence" value="ECO:0007669"/>
    <property type="project" value="UniProtKB-KW"/>
</dbReference>
<organism evidence="8 9">
    <name type="scientific">Aaosphaeria arxii CBS 175.79</name>
    <dbReference type="NCBI Taxonomy" id="1450172"/>
    <lineage>
        <taxon>Eukaryota</taxon>
        <taxon>Fungi</taxon>
        <taxon>Dikarya</taxon>
        <taxon>Ascomycota</taxon>
        <taxon>Pezizomycotina</taxon>
        <taxon>Dothideomycetes</taxon>
        <taxon>Pleosporomycetidae</taxon>
        <taxon>Pleosporales</taxon>
        <taxon>Pleosporales incertae sedis</taxon>
        <taxon>Aaosphaeria</taxon>
    </lineage>
</organism>
<dbReference type="InterPro" id="IPR036388">
    <property type="entry name" value="WH-like_DNA-bd_sf"/>
</dbReference>
<dbReference type="FunFam" id="3.60.15.10:FF:000041">
    <property type="entry name" value="Metallo-beta-lactamase domain protein"/>
    <property type="match status" value="1"/>
</dbReference>